<dbReference type="Proteomes" id="UP000076079">
    <property type="component" value="Chromosome"/>
</dbReference>
<proteinExistence type="predicted"/>
<dbReference type="KEGG" id="abac:LuPra_01361"/>
<keyword evidence="2" id="KW-1185">Reference proteome</keyword>
<dbReference type="EMBL" id="CP015136">
    <property type="protein sequence ID" value="AMY08169.1"/>
    <property type="molecule type" value="Genomic_DNA"/>
</dbReference>
<gene>
    <name evidence="1" type="ORF">LuPra_01361</name>
</gene>
<protein>
    <submittedName>
        <fullName evidence="1">Uncharacterized protein</fullName>
    </submittedName>
</protein>
<name>A0A143PK86_LUTPR</name>
<accession>A0A143PK86</accession>
<sequence>MFPPDDLKNEDRTVAAVQAAQSADLSALERASRVPVSQLTVGTWSPMRMIDQESVTRDPSGQATRQLCIGLVLK</sequence>
<reference evidence="2" key="2">
    <citation type="submission" date="2016-04" db="EMBL/GenBank/DDBJ databases">
        <title>First Complete Genome Sequence of a Subdivision 6 Acidobacterium.</title>
        <authorList>
            <person name="Huang S."/>
            <person name="Vieira S."/>
            <person name="Bunk B."/>
            <person name="Riedel T."/>
            <person name="Sproeer C."/>
            <person name="Overmann J."/>
        </authorList>
    </citation>
    <scope>NUCLEOTIDE SEQUENCE [LARGE SCALE GENOMIC DNA]</scope>
    <source>
        <strain evidence="2">DSM 100886 HEG_-6_39</strain>
    </source>
</reference>
<organism evidence="1 2">
    <name type="scientific">Luteitalea pratensis</name>
    <dbReference type="NCBI Taxonomy" id="1855912"/>
    <lineage>
        <taxon>Bacteria</taxon>
        <taxon>Pseudomonadati</taxon>
        <taxon>Acidobacteriota</taxon>
        <taxon>Vicinamibacteria</taxon>
        <taxon>Vicinamibacterales</taxon>
        <taxon>Vicinamibacteraceae</taxon>
        <taxon>Luteitalea</taxon>
    </lineage>
</organism>
<evidence type="ECO:0000313" key="1">
    <source>
        <dbReference type="EMBL" id="AMY08169.1"/>
    </source>
</evidence>
<dbReference type="AlphaFoldDB" id="A0A143PK86"/>
<reference evidence="1 2" key="1">
    <citation type="journal article" date="2016" name="Genome Announc.">
        <title>First Complete Genome Sequence of a Subdivision 6 Acidobacterium Strain.</title>
        <authorList>
            <person name="Huang S."/>
            <person name="Vieira S."/>
            <person name="Bunk B."/>
            <person name="Riedel T."/>
            <person name="Sproer C."/>
            <person name="Overmann J."/>
        </authorList>
    </citation>
    <scope>NUCLEOTIDE SEQUENCE [LARGE SCALE GENOMIC DNA]</scope>
    <source>
        <strain evidence="2">DSM 100886 HEG_-6_39</strain>
    </source>
</reference>
<evidence type="ECO:0000313" key="2">
    <source>
        <dbReference type="Proteomes" id="UP000076079"/>
    </source>
</evidence>